<dbReference type="EMBL" id="JACASE010000007">
    <property type="protein sequence ID" value="KAF6447772.1"/>
    <property type="molecule type" value="Genomic_DNA"/>
</dbReference>
<dbReference type="AlphaFoldDB" id="A0A7J8FKU8"/>
<proteinExistence type="predicted"/>
<evidence type="ECO:0000256" key="1">
    <source>
        <dbReference type="SAM" id="MobiDB-lite"/>
    </source>
</evidence>
<organism evidence="2 3">
    <name type="scientific">Rousettus aegyptiacus</name>
    <name type="common">Egyptian fruit bat</name>
    <name type="synonym">Pteropus aegyptiacus</name>
    <dbReference type="NCBI Taxonomy" id="9407"/>
    <lineage>
        <taxon>Eukaryota</taxon>
        <taxon>Metazoa</taxon>
        <taxon>Chordata</taxon>
        <taxon>Craniata</taxon>
        <taxon>Vertebrata</taxon>
        <taxon>Euteleostomi</taxon>
        <taxon>Mammalia</taxon>
        <taxon>Eutheria</taxon>
        <taxon>Laurasiatheria</taxon>
        <taxon>Chiroptera</taxon>
        <taxon>Yinpterochiroptera</taxon>
        <taxon>Pteropodoidea</taxon>
        <taxon>Pteropodidae</taxon>
        <taxon>Rousettinae</taxon>
        <taxon>Rousettus</taxon>
    </lineage>
</organism>
<feature type="region of interest" description="Disordered" evidence="1">
    <location>
        <begin position="85"/>
        <end position="120"/>
    </location>
</feature>
<name>A0A7J8FKU8_ROUAE</name>
<accession>A0A7J8FKU8</accession>
<evidence type="ECO:0000313" key="2">
    <source>
        <dbReference type="EMBL" id="KAF6447772.1"/>
    </source>
</evidence>
<keyword evidence="3" id="KW-1185">Reference proteome</keyword>
<dbReference type="Proteomes" id="UP000593571">
    <property type="component" value="Unassembled WGS sequence"/>
</dbReference>
<reference evidence="2 3" key="1">
    <citation type="journal article" date="2020" name="Nature">
        <title>Six reference-quality genomes reveal evolution of bat adaptations.</title>
        <authorList>
            <person name="Jebb D."/>
            <person name="Huang Z."/>
            <person name="Pippel M."/>
            <person name="Hughes G.M."/>
            <person name="Lavrichenko K."/>
            <person name="Devanna P."/>
            <person name="Winkler S."/>
            <person name="Jermiin L.S."/>
            <person name="Skirmuntt E.C."/>
            <person name="Katzourakis A."/>
            <person name="Burkitt-Gray L."/>
            <person name="Ray D.A."/>
            <person name="Sullivan K.A.M."/>
            <person name="Roscito J.G."/>
            <person name="Kirilenko B.M."/>
            <person name="Davalos L.M."/>
            <person name="Corthals A.P."/>
            <person name="Power M.L."/>
            <person name="Jones G."/>
            <person name="Ransome R.D."/>
            <person name="Dechmann D.K.N."/>
            <person name="Locatelli A.G."/>
            <person name="Puechmaille S.J."/>
            <person name="Fedrigo O."/>
            <person name="Jarvis E.D."/>
            <person name="Hiller M."/>
            <person name="Vernes S.C."/>
            <person name="Myers E.W."/>
            <person name="Teeling E.C."/>
        </authorList>
    </citation>
    <scope>NUCLEOTIDE SEQUENCE [LARGE SCALE GENOMIC DNA]</scope>
    <source>
        <strain evidence="2">MRouAeg1</strain>
        <tissue evidence="2">Muscle</tissue>
    </source>
</reference>
<feature type="compositionally biased region" description="Basic and acidic residues" evidence="1">
    <location>
        <begin position="88"/>
        <end position="106"/>
    </location>
</feature>
<sequence length="120" mass="14276">MQLNNLSQREALCNYPWSIFINIPRTFEKKYIFCSLKCKRYPHRPNSTRSRRARELGNVAYRSYRSWVIEQGRENWKMNLTAMQTKNGQDKEQKEVKYHSKLHHPEVFSGEIGSNSTGSY</sequence>
<gene>
    <name evidence="2" type="ORF">HJG63_012136</name>
</gene>
<comment type="caution">
    <text evidence="2">The sequence shown here is derived from an EMBL/GenBank/DDBJ whole genome shotgun (WGS) entry which is preliminary data.</text>
</comment>
<protein>
    <submittedName>
        <fullName evidence="2">Uncharacterized protein</fullName>
    </submittedName>
</protein>
<evidence type="ECO:0000313" key="3">
    <source>
        <dbReference type="Proteomes" id="UP000593571"/>
    </source>
</evidence>